<sequence>MTNHSWLLSPLMTSVFFVLGVALFFQVIMQMLALNYAKTEWSVTTFERIQRIISILYFGIIAVILEVNSFHNVGSGGFVNFRILLVIYIMAYLGQVEGLSVLMISLISYITLRGISANTPVFIAIFLGGYVIFAYFVKLLQLKKIKMLTWLISVNVVVIAYWFWLSGGTFTNTNMWYQIFAFMITSGCLSFELTQIMTDNNEIIMISRQARTDYLTGLKNDGAFTKDLSYAIENAGNDGNSLHLMALDIDHFKMINDQHGHLAGNKILSFVGWSFKQITNGIPGVECYRVGGEEFDIIFRNVHIHDVEEIAREINQQIQIAEIEYKGVSIPITVSIGIAKKHANDNSDDLYERADKMLYESKRNGRNRITSDND</sequence>
<accession>A0ACD5DG90</accession>
<gene>
    <name evidence="1" type="ORF">O0236_001810</name>
</gene>
<reference evidence="1" key="1">
    <citation type="submission" date="2024-08" db="EMBL/GenBank/DDBJ databases">
        <title>Lentilactobacillus sp. nov., isolated from tree bark.</title>
        <authorList>
            <person name="Phuengjayaem S."/>
            <person name="Tanasupawat S."/>
        </authorList>
    </citation>
    <scope>NUCLEOTIDE SEQUENCE</scope>
    <source>
        <strain evidence="1">SPB1-3</strain>
    </source>
</reference>
<proteinExistence type="predicted"/>
<protein>
    <submittedName>
        <fullName evidence="1">GGDEF domain-containing protein</fullName>
    </submittedName>
</protein>
<dbReference type="EMBL" id="CP168151">
    <property type="protein sequence ID" value="XFD40070.1"/>
    <property type="molecule type" value="Genomic_DNA"/>
</dbReference>
<evidence type="ECO:0000313" key="1">
    <source>
        <dbReference type="EMBL" id="XFD40070.1"/>
    </source>
</evidence>
<keyword evidence="2" id="KW-1185">Reference proteome</keyword>
<organism evidence="1 2">
    <name type="scientific">Lentilactobacillus terminaliae</name>
    <dbReference type="NCBI Taxonomy" id="3003483"/>
    <lineage>
        <taxon>Bacteria</taxon>
        <taxon>Bacillati</taxon>
        <taxon>Bacillota</taxon>
        <taxon>Bacilli</taxon>
        <taxon>Lactobacillales</taxon>
        <taxon>Lactobacillaceae</taxon>
        <taxon>Lentilactobacillus</taxon>
    </lineage>
</organism>
<name>A0ACD5DG90_9LACO</name>
<dbReference type="Proteomes" id="UP001149860">
    <property type="component" value="Chromosome"/>
</dbReference>
<evidence type="ECO:0000313" key="2">
    <source>
        <dbReference type="Proteomes" id="UP001149860"/>
    </source>
</evidence>